<sequence length="63" mass="6788">MLLGLSLVVISGLILVAGDFIDVWERCQDMAVTLSSNATTMATFKENVKVEFNIGKIGGNIQD</sequence>
<name>A0ABS6XY25_9FLAO</name>
<dbReference type="EMBL" id="JAHWYN010000012">
    <property type="protein sequence ID" value="MBW4361562.1"/>
    <property type="molecule type" value="Genomic_DNA"/>
</dbReference>
<dbReference type="Proteomes" id="UP000812031">
    <property type="component" value="Unassembled WGS sequence"/>
</dbReference>
<evidence type="ECO:0000313" key="2">
    <source>
        <dbReference type="Proteomes" id="UP000812031"/>
    </source>
</evidence>
<organism evidence="1 2">
    <name type="scientific">Flavobacterium taihuense</name>
    <dbReference type="NCBI Taxonomy" id="2857508"/>
    <lineage>
        <taxon>Bacteria</taxon>
        <taxon>Pseudomonadati</taxon>
        <taxon>Bacteroidota</taxon>
        <taxon>Flavobacteriia</taxon>
        <taxon>Flavobacteriales</taxon>
        <taxon>Flavobacteriaceae</taxon>
        <taxon>Flavobacterium</taxon>
    </lineage>
</organism>
<comment type="caution">
    <text evidence="1">The sequence shown here is derived from an EMBL/GenBank/DDBJ whole genome shotgun (WGS) entry which is preliminary data.</text>
</comment>
<dbReference type="RefSeq" id="WP_219318061.1">
    <property type="nucleotide sequence ID" value="NZ_JAHWYN010000012.1"/>
</dbReference>
<reference evidence="1 2" key="1">
    <citation type="submission" date="2021-07" db="EMBL/GenBank/DDBJ databases">
        <title>Flavobacterium sp. nov. isolated from sediment on the Taihu Lake.</title>
        <authorList>
            <person name="Qu J.-H."/>
        </authorList>
    </citation>
    <scope>NUCLEOTIDE SEQUENCE [LARGE SCALE GENOMIC DNA]</scope>
    <source>
        <strain evidence="1 2">NAS39</strain>
    </source>
</reference>
<accession>A0ABS6XY25</accession>
<keyword evidence="2" id="KW-1185">Reference proteome</keyword>
<gene>
    <name evidence="1" type="ORF">KZH69_13800</name>
</gene>
<protein>
    <submittedName>
        <fullName evidence="1">Uncharacterized protein</fullName>
    </submittedName>
</protein>
<evidence type="ECO:0000313" key="1">
    <source>
        <dbReference type="EMBL" id="MBW4361562.1"/>
    </source>
</evidence>
<proteinExistence type="predicted"/>